<evidence type="ECO:0000313" key="2">
    <source>
        <dbReference type="EMBL" id="SDN13111.1"/>
    </source>
</evidence>
<evidence type="ECO:0000256" key="1">
    <source>
        <dbReference type="ARBA" id="ARBA00010646"/>
    </source>
</evidence>
<dbReference type="Gene3D" id="3.20.20.80">
    <property type="entry name" value="Glycosidases"/>
    <property type="match status" value="1"/>
</dbReference>
<dbReference type="AlphaFoldDB" id="A0A1G9YX43"/>
<dbReference type="Proteomes" id="UP000187651">
    <property type="component" value="Unassembled WGS sequence"/>
</dbReference>
<dbReference type="PANTHER" id="PTHR34135:SF2">
    <property type="entry name" value="LYSOZYME"/>
    <property type="match status" value="1"/>
</dbReference>
<reference evidence="3" key="1">
    <citation type="submission" date="2016-10" db="EMBL/GenBank/DDBJ databases">
        <authorList>
            <person name="Varghese N."/>
            <person name="Submissions S."/>
        </authorList>
    </citation>
    <scope>NUCLEOTIDE SEQUENCE [LARGE SCALE GENOMIC DNA]</scope>
    <source>
        <strain evidence="3">M83</strain>
    </source>
</reference>
<dbReference type="SUPFAM" id="SSF51445">
    <property type="entry name" value="(Trans)glycosidases"/>
    <property type="match status" value="1"/>
</dbReference>
<proteinExistence type="inferred from homology"/>
<accession>A0A1G9YX43</accession>
<dbReference type="RefSeq" id="WP_074521976.1">
    <property type="nucleotide sequence ID" value="NZ_FNHZ01000006.1"/>
</dbReference>
<name>A0A1G9YX43_9FIRM</name>
<dbReference type="OrthoDB" id="9765879at2"/>
<dbReference type="GO" id="GO:0016052">
    <property type="term" value="P:carbohydrate catabolic process"/>
    <property type="evidence" value="ECO:0007669"/>
    <property type="project" value="TreeGrafter"/>
</dbReference>
<dbReference type="CDD" id="cd06414">
    <property type="entry name" value="GH25_LytC-like"/>
    <property type="match status" value="1"/>
</dbReference>
<dbReference type="GO" id="GO:0016998">
    <property type="term" value="P:cell wall macromolecule catabolic process"/>
    <property type="evidence" value="ECO:0007669"/>
    <property type="project" value="InterPro"/>
</dbReference>
<dbReference type="PROSITE" id="PS51904">
    <property type="entry name" value="GLYCOSYL_HYDROL_F25_2"/>
    <property type="match status" value="1"/>
</dbReference>
<dbReference type="InterPro" id="IPR017853">
    <property type="entry name" value="GH"/>
</dbReference>
<evidence type="ECO:0000313" key="3">
    <source>
        <dbReference type="Proteomes" id="UP000187651"/>
    </source>
</evidence>
<comment type="similarity">
    <text evidence="1">Belongs to the glycosyl hydrolase 25 family.</text>
</comment>
<dbReference type="GO" id="GO:0009253">
    <property type="term" value="P:peptidoglycan catabolic process"/>
    <property type="evidence" value="ECO:0007669"/>
    <property type="project" value="InterPro"/>
</dbReference>
<dbReference type="EMBL" id="FNHZ01000006">
    <property type="protein sequence ID" value="SDN13111.1"/>
    <property type="molecule type" value="Genomic_DNA"/>
</dbReference>
<sequence length="327" mass="36936">MIKNSKKIIALIASLVAVILVLVAILVRLQLAGINVFTTKLSKDKENEIKTEGREELLEEIKESYNDGYSTSQILKSLFTKNVVYLSNNRYNFAEINDNLAKSIIDNDKISIDDKTGYYSYEDDNYESVAGVDLSVYQGDVDFSKVKNAGFDYCMLRVGYRTYGGGVVTADANFETYVSDALKNDLDVGVYFFTSAINTAEAKEEAQFVLDAIKPYNITYPVVVDVEEIVSGTSRQESLSVEELTEIVKTFCETIEDAGYDVMIYSNLKGFIANVNLEELEDYDKWFANYDTTPYYPYKFTMWQYSQSGSVDGIDGDVDLDIYLKEK</sequence>
<organism evidence="2 3">
    <name type="scientific">Lachnospira pectinoschiza</name>
    <dbReference type="NCBI Taxonomy" id="28052"/>
    <lineage>
        <taxon>Bacteria</taxon>
        <taxon>Bacillati</taxon>
        <taxon>Bacillota</taxon>
        <taxon>Clostridia</taxon>
        <taxon>Lachnospirales</taxon>
        <taxon>Lachnospiraceae</taxon>
        <taxon>Lachnospira</taxon>
    </lineage>
</organism>
<protein>
    <submittedName>
        <fullName evidence="2">Lyzozyme M1 (1,4-beta-N-acetylmuramidase), GH25 family</fullName>
    </submittedName>
</protein>
<dbReference type="GO" id="GO:0003796">
    <property type="term" value="F:lysozyme activity"/>
    <property type="evidence" value="ECO:0007669"/>
    <property type="project" value="InterPro"/>
</dbReference>
<dbReference type="InterPro" id="IPR002053">
    <property type="entry name" value="Glyco_hydro_25"/>
</dbReference>
<dbReference type="Pfam" id="PF01183">
    <property type="entry name" value="Glyco_hydro_25"/>
    <property type="match status" value="1"/>
</dbReference>
<keyword evidence="3" id="KW-1185">Reference proteome</keyword>
<gene>
    <name evidence="2" type="ORF">SAMN05216544_1957</name>
</gene>
<dbReference type="PANTHER" id="PTHR34135">
    <property type="entry name" value="LYSOZYME"/>
    <property type="match status" value="1"/>
</dbReference>